<dbReference type="EnsemblMetazoa" id="XM_028658621.1">
    <property type="protein sequence ID" value="XP_028514422.1"/>
    <property type="gene ID" value="LOC114574912"/>
</dbReference>
<dbReference type="OrthoDB" id="5989662at2759"/>
<sequence length="246" mass="27524">MMILHNIEESRCCISAREIARATGIIISMGLALGPVARLFTRSLYALQNSVPFLSCKVCLSEDSLNEVQFWINNFSDLVGQPMWHSSPCIDVISYSDASSTGWGGYTVQLGQLVARGDWVEEDRRQSSTYRELKAWLCPGSEGVDSFTLDWRGENNWLVPPVHLISRVVRHMIYNKESGTLIVPHWPSAPWWPLFFRDDGTTQDFIVGCMDIPISAQTFLPGSAEGDLFGHGVPSCRILAIRIVCQ</sequence>
<keyword evidence="2" id="KW-1185">Reference proteome</keyword>
<organism evidence="1 2">
    <name type="scientific">Exaiptasia diaphana</name>
    <name type="common">Tropical sea anemone</name>
    <name type="synonym">Aiptasia pulchella</name>
    <dbReference type="NCBI Taxonomy" id="2652724"/>
    <lineage>
        <taxon>Eukaryota</taxon>
        <taxon>Metazoa</taxon>
        <taxon>Cnidaria</taxon>
        <taxon>Anthozoa</taxon>
        <taxon>Hexacorallia</taxon>
        <taxon>Actiniaria</taxon>
        <taxon>Aiptasiidae</taxon>
        <taxon>Exaiptasia</taxon>
    </lineage>
</organism>
<dbReference type="AlphaFoldDB" id="A0A913YIU3"/>
<dbReference type="InterPro" id="IPR052055">
    <property type="entry name" value="Hepadnavirus_pol/RT"/>
</dbReference>
<evidence type="ECO:0000313" key="1">
    <source>
        <dbReference type="EnsemblMetazoa" id="XP_028514422.1"/>
    </source>
</evidence>
<evidence type="ECO:0000313" key="2">
    <source>
        <dbReference type="Proteomes" id="UP000887567"/>
    </source>
</evidence>
<name>A0A913YIU3_EXADI</name>
<dbReference type="KEGG" id="epa:114574912"/>
<dbReference type="PANTHER" id="PTHR33050:SF7">
    <property type="entry name" value="RIBONUCLEASE H"/>
    <property type="match status" value="1"/>
</dbReference>
<reference evidence="1" key="1">
    <citation type="submission" date="2022-11" db="UniProtKB">
        <authorList>
            <consortium name="EnsemblMetazoa"/>
        </authorList>
    </citation>
    <scope>IDENTIFICATION</scope>
</reference>
<dbReference type="Proteomes" id="UP000887567">
    <property type="component" value="Unplaced"/>
</dbReference>
<proteinExistence type="predicted"/>
<dbReference type="GeneID" id="114574912"/>
<protein>
    <submittedName>
        <fullName evidence="1">Uncharacterized protein</fullName>
    </submittedName>
</protein>
<dbReference type="PANTHER" id="PTHR33050">
    <property type="entry name" value="REVERSE TRANSCRIPTASE DOMAIN-CONTAINING PROTEIN"/>
    <property type="match status" value="1"/>
</dbReference>
<accession>A0A913YIU3</accession>
<dbReference type="RefSeq" id="XP_028514422.1">
    <property type="nucleotide sequence ID" value="XM_028658621.1"/>
</dbReference>